<dbReference type="Pfam" id="PF00440">
    <property type="entry name" value="TetR_N"/>
    <property type="match status" value="1"/>
</dbReference>
<dbReference type="InterPro" id="IPR009057">
    <property type="entry name" value="Homeodomain-like_sf"/>
</dbReference>
<dbReference type="PROSITE" id="PS50977">
    <property type="entry name" value="HTH_TETR_2"/>
    <property type="match status" value="1"/>
</dbReference>
<dbReference type="Gene3D" id="1.10.10.60">
    <property type="entry name" value="Homeodomain-like"/>
    <property type="match status" value="1"/>
</dbReference>
<dbReference type="PANTHER" id="PTHR30055">
    <property type="entry name" value="HTH-TYPE TRANSCRIPTIONAL REGULATOR RUTR"/>
    <property type="match status" value="1"/>
</dbReference>
<evidence type="ECO:0000256" key="4">
    <source>
        <dbReference type="PROSITE-ProRule" id="PRU00335"/>
    </source>
</evidence>
<keyword evidence="1" id="KW-0805">Transcription regulation</keyword>
<accession>A0ABW4P9D7</accession>
<sequence>MARKVELDGPREDPRRARSRARLLDAATALLARGGIDAVTIDAVTEAAHVARATLYRHFDSGTELLAAAFARLVPPASSVPEGAPLRDQLIALLEEQDRVIDEAPTQLTALCWLGMGPGIGDPGSGRTAGADRTELHSLRQRIVARYREPFDRVFVSEECRDRLGEFDHDVALAQLIGPLVFARLATLPPLDARARVQIVDDFLSARSRTTPDGTTAAEGEAQPLPR</sequence>
<keyword evidence="3" id="KW-0804">Transcription</keyword>
<evidence type="ECO:0000256" key="1">
    <source>
        <dbReference type="ARBA" id="ARBA00023015"/>
    </source>
</evidence>
<dbReference type="InterPro" id="IPR001647">
    <property type="entry name" value="HTH_TetR"/>
</dbReference>
<dbReference type="InterPro" id="IPR050109">
    <property type="entry name" value="HTH-type_TetR-like_transc_reg"/>
</dbReference>
<dbReference type="Gene3D" id="1.10.357.10">
    <property type="entry name" value="Tetracycline Repressor, domain 2"/>
    <property type="match status" value="1"/>
</dbReference>
<comment type="caution">
    <text evidence="7">The sequence shown here is derived from an EMBL/GenBank/DDBJ whole genome shotgun (WGS) entry which is preliminary data.</text>
</comment>
<evidence type="ECO:0000313" key="8">
    <source>
        <dbReference type="Proteomes" id="UP001597286"/>
    </source>
</evidence>
<gene>
    <name evidence="7" type="ORF">ACFSJG_20645</name>
</gene>
<dbReference type="SUPFAM" id="SSF46689">
    <property type="entry name" value="Homeodomain-like"/>
    <property type="match status" value="1"/>
</dbReference>
<evidence type="ECO:0000313" key="7">
    <source>
        <dbReference type="EMBL" id="MFD1814633.1"/>
    </source>
</evidence>
<dbReference type="Proteomes" id="UP001597286">
    <property type="component" value="Unassembled WGS sequence"/>
</dbReference>
<keyword evidence="2 4" id="KW-0238">DNA-binding</keyword>
<protein>
    <submittedName>
        <fullName evidence="7">TetR/AcrR family transcriptional regulator</fullName>
    </submittedName>
</protein>
<keyword evidence="8" id="KW-1185">Reference proteome</keyword>
<feature type="domain" description="HTH tetR-type" evidence="6">
    <location>
        <begin position="17"/>
        <end position="77"/>
    </location>
</feature>
<evidence type="ECO:0000256" key="3">
    <source>
        <dbReference type="ARBA" id="ARBA00023163"/>
    </source>
</evidence>
<organism evidence="7 8">
    <name type="scientific">Rhodococcus gannanensis</name>
    <dbReference type="NCBI Taxonomy" id="1960308"/>
    <lineage>
        <taxon>Bacteria</taxon>
        <taxon>Bacillati</taxon>
        <taxon>Actinomycetota</taxon>
        <taxon>Actinomycetes</taxon>
        <taxon>Mycobacteriales</taxon>
        <taxon>Nocardiaceae</taxon>
        <taxon>Rhodococcus</taxon>
    </lineage>
</organism>
<dbReference type="RefSeq" id="WP_378487106.1">
    <property type="nucleotide sequence ID" value="NZ_JBHUFB010000019.1"/>
</dbReference>
<evidence type="ECO:0000259" key="6">
    <source>
        <dbReference type="PROSITE" id="PS50977"/>
    </source>
</evidence>
<proteinExistence type="predicted"/>
<dbReference type="PRINTS" id="PR00455">
    <property type="entry name" value="HTHTETR"/>
</dbReference>
<feature type="DNA-binding region" description="H-T-H motif" evidence="4">
    <location>
        <begin position="40"/>
        <end position="59"/>
    </location>
</feature>
<dbReference type="PANTHER" id="PTHR30055:SF234">
    <property type="entry name" value="HTH-TYPE TRANSCRIPTIONAL REGULATOR BETI"/>
    <property type="match status" value="1"/>
</dbReference>
<feature type="region of interest" description="Disordered" evidence="5">
    <location>
        <begin position="208"/>
        <end position="227"/>
    </location>
</feature>
<reference evidence="8" key="1">
    <citation type="journal article" date="2019" name="Int. J. Syst. Evol. Microbiol.">
        <title>The Global Catalogue of Microorganisms (GCM) 10K type strain sequencing project: providing services to taxonomists for standard genome sequencing and annotation.</title>
        <authorList>
            <consortium name="The Broad Institute Genomics Platform"/>
            <consortium name="The Broad Institute Genome Sequencing Center for Infectious Disease"/>
            <person name="Wu L."/>
            <person name="Ma J."/>
        </authorList>
    </citation>
    <scope>NUCLEOTIDE SEQUENCE [LARGE SCALE GENOMIC DNA]</scope>
    <source>
        <strain evidence="8">DT72</strain>
    </source>
</reference>
<evidence type="ECO:0000256" key="5">
    <source>
        <dbReference type="SAM" id="MobiDB-lite"/>
    </source>
</evidence>
<evidence type="ECO:0000256" key="2">
    <source>
        <dbReference type="ARBA" id="ARBA00023125"/>
    </source>
</evidence>
<name>A0ABW4P9D7_9NOCA</name>
<dbReference type="EMBL" id="JBHUFB010000019">
    <property type="protein sequence ID" value="MFD1814633.1"/>
    <property type="molecule type" value="Genomic_DNA"/>
</dbReference>